<feature type="region of interest" description="Disordered" evidence="1">
    <location>
        <begin position="68"/>
        <end position="89"/>
    </location>
</feature>
<evidence type="ECO:0000313" key="2">
    <source>
        <dbReference type="EMBL" id="MFC0350688.1"/>
    </source>
</evidence>
<proteinExistence type="predicted"/>
<dbReference type="Proteomes" id="UP001589844">
    <property type="component" value="Unassembled WGS sequence"/>
</dbReference>
<protein>
    <submittedName>
        <fullName evidence="2">Uncharacterized protein</fullName>
    </submittedName>
</protein>
<dbReference type="EMBL" id="JBHLXJ010000013">
    <property type="protein sequence ID" value="MFC0350688.1"/>
    <property type="molecule type" value="Genomic_DNA"/>
</dbReference>
<reference evidence="2 3" key="1">
    <citation type="submission" date="2024-09" db="EMBL/GenBank/DDBJ databases">
        <authorList>
            <person name="Sun Q."/>
            <person name="Mori K."/>
        </authorList>
    </citation>
    <scope>NUCLEOTIDE SEQUENCE [LARGE SCALE GENOMIC DNA]</scope>
    <source>
        <strain evidence="2 3">CCM 8677</strain>
    </source>
</reference>
<gene>
    <name evidence="2" type="ORF">ACFFJH_12765</name>
</gene>
<evidence type="ECO:0000256" key="1">
    <source>
        <dbReference type="SAM" id="MobiDB-lite"/>
    </source>
</evidence>
<dbReference type="RefSeq" id="WP_390213188.1">
    <property type="nucleotide sequence ID" value="NZ_JBHLXJ010000013.1"/>
</dbReference>
<keyword evidence="3" id="KW-1185">Reference proteome</keyword>
<accession>A0ABV6IFT9</accession>
<evidence type="ECO:0000313" key="3">
    <source>
        <dbReference type="Proteomes" id="UP001589844"/>
    </source>
</evidence>
<comment type="caution">
    <text evidence="2">The sequence shown here is derived from an EMBL/GenBank/DDBJ whole genome shotgun (WGS) entry which is preliminary data.</text>
</comment>
<organism evidence="2 3">
    <name type="scientific">Undibacterium danionis</name>
    <dbReference type="NCBI Taxonomy" id="1812100"/>
    <lineage>
        <taxon>Bacteria</taxon>
        <taxon>Pseudomonadati</taxon>
        <taxon>Pseudomonadota</taxon>
        <taxon>Betaproteobacteria</taxon>
        <taxon>Burkholderiales</taxon>
        <taxon>Oxalobacteraceae</taxon>
        <taxon>Undibacterium</taxon>
    </lineage>
</organism>
<sequence length="89" mass="10161">MARLPLTFLCFAKERVSKRKATTLPLAFGFPIVQDKKWESLETRCAQTTRLPLSIFCPAQLAVSEVDKGQKQHQKQSQKQGQKIVGWRC</sequence>
<name>A0ABV6IFT9_9BURK</name>